<feature type="domain" description="DUF4200" evidence="3">
    <location>
        <begin position="161"/>
        <end position="254"/>
    </location>
</feature>
<accession>A0A835Z0W5</accession>
<evidence type="ECO:0000313" key="4">
    <source>
        <dbReference type="EMBL" id="KAG5185447.1"/>
    </source>
</evidence>
<keyword evidence="1 2" id="KW-0175">Coiled coil</keyword>
<dbReference type="PANTHER" id="PTHR21683">
    <property type="entry name" value="COILED-COIL DOMAIN-CONTAINING PROTEIN 42 LIKE-2-LIKE-RELATED"/>
    <property type="match status" value="1"/>
</dbReference>
<dbReference type="AlphaFoldDB" id="A0A835Z0W5"/>
<dbReference type="InterPro" id="IPR025252">
    <property type="entry name" value="DUF4200"/>
</dbReference>
<evidence type="ECO:0000256" key="2">
    <source>
        <dbReference type="SAM" id="Coils"/>
    </source>
</evidence>
<evidence type="ECO:0000313" key="5">
    <source>
        <dbReference type="Proteomes" id="UP000664859"/>
    </source>
</evidence>
<dbReference type="PANTHER" id="PTHR21683:SF2">
    <property type="entry name" value="COILED-COIL DOMAIN-CONTAINING PROTEIN 42 LIKE-2-LIKE"/>
    <property type="match status" value="1"/>
</dbReference>
<organism evidence="4 5">
    <name type="scientific">Tribonema minus</name>
    <dbReference type="NCBI Taxonomy" id="303371"/>
    <lineage>
        <taxon>Eukaryota</taxon>
        <taxon>Sar</taxon>
        <taxon>Stramenopiles</taxon>
        <taxon>Ochrophyta</taxon>
        <taxon>PX clade</taxon>
        <taxon>Xanthophyceae</taxon>
        <taxon>Tribonematales</taxon>
        <taxon>Tribonemataceae</taxon>
        <taxon>Tribonema</taxon>
    </lineage>
</organism>
<evidence type="ECO:0000256" key="1">
    <source>
        <dbReference type="ARBA" id="ARBA00023054"/>
    </source>
</evidence>
<name>A0A835Z0W5_9STRA</name>
<comment type="caution">
    <text evidence="4">The sequence shown here is derived from an EMBL/GenBank/DDBJ whole genome shotgun (WGS) entry which is preliminary data.</text>
</comment>
<dbReference type="OrthoDB" id="2134857at2759"/>
<proteinExistence type="predicted"/>
<dbReference type="EMBL" id="JAFCMP010000132">
    <property type="protein sequence ID" value="KAG5185447.1"/>
    <property type="molecule type" value="Genomic_DNA"/>
</dbReference>
<dbReference type="Pfam" id="PF13863">
    <property type="entry name" value="DUF4200"/>
    <property type="match status" value="1"/>
</dbReference>
<protein>
    <recommendedName>
        <fullName evidence="3">DUF4200 domain-containing protein</fullName>
    </recommendedName>
</protein>
<evidence type="ECO:0000259" key="3">
    <source>
        <dbReference type="Pfam" id="PF13863"/>
    </source>
</evidence>
<dbReference type="GO" id="GO:0005856">
    <property type="term" value="C:cytoskeleton"/>
    <property type="evidence" value="ECO:0007669"/>
    <property type="project" value="UniProtKB-ARBA"/>
</dbReference>
<dbReference type="InterPro" id="IPR051147">
    <property type="entry name" value="CFAP_domain-containing"/>
</dbReference>
<sequence length="472" mass="52961">MEQTDSQSTRLLKKKREMREVDDAMELMKEQYRQAIIAIDEKHYLEHVIGDVDLPALRWAAINPCPPHAMDLYGRAARCQRGARLVHRADDGCCRQRVPASQRAPRCTLKASAALQVTATGLARAIASTHARSMLCVVHSCAAAGHLAHANAAVERCGGWQRMERCDLRQREFEAKQLEMKEQVQRFEKFIQENDAKRARAEAKAKQERRALEQREAELKRLSEELSSALSEEAALKDRRLRLRRYQAYLGAAVAASEQGFDEIGDLLNRFGTLRGANTDLSAQLPQGHLTLSRGANQTPAACAPIYTVARPSAPHHSEHCCRFGTLRGANTDLGARCARGEGEMERRRAEALALRQDAQNALLVHNSALNERQRELEGAREGVKHAMEKSESEAERVKGIAREGGQLVAAVRNLYTRCKQTMRNPLPDAADRREDDRLAQLARYLSFIGDRIEDLAEVEVRCRNPVLEQHC</sequence>
<keyword evidence="5" id="KW-1185">Reference proteome</keyword>
<feature type="coiled-coil region" evidence="2">
    <location>
        <begin position="191"/>
        <end position="239"/>
    </location>
</feature>
<reference evidence="4" key="1">
    <citation type="submission" date="2021-02" db="EMBL/GenBank/DDBJ databases">
        <title>First Annotated Genome of the Yellow-green Alga Tribonema minus.</title>
        <authorList>
            <person name="Mahan K.M."/>
        </authorList>
    </citation>
    <scope>NUCLEOTIDE SEQUENCE</scope>
    <source>
        <strain evidence="4">UTEX B ZZ1240</strain>
    </source>
</reference>
<gene>
    <name evidence="4" type="ORF">JKP88DRAFT_254967</name>
</gene>
<dbReference type="Proteomes" id="UP000664859">
    <property type="component" value="Unassembled WGS sequence"/>
</dbReference>